<dbReference type="GO" id="GO:0004619">
    <property type="term" value="F:phosphoglycerate mutase activity"/>
    <property type="evidence" value="ECO:0007669"/>
    <property type="project" value="UniProtKB-UniRule"/>
</dbReference>
<organism evidence="9 10">
    <name type="scientific">Amycolatopsis acidiphila</name>
    <dbReference type="NCBI Taxonomy" id="715473"/>
    <lineage>
        <taxon>Bacteria</taxon>
        <taxon>Bacillati</taxon>
        <taxon>Actinomycetota</taxon>
        <taxon>Actinomycetes</taxon>
        <taxon>Pseudonocardiales</taxon>
        <taxon>Pseudonocardiaceae</taxon>
        <taxon>Amycolatopsis</taxon>
    </lineage>
</organism>
<dbReference type="PROSITE" id="PS00175">
    <property type="entry name" value="PG_MUTASE"/>
    <property type="match status" value="1"/>
</dbReference>
<comment type="similarity">
    <text evidence="1 4">Belongs to the phosphoglycerate mutase family. BPG-dependent PGAM subfamily.</text>
</comment>
<dbReference type="EMBL" id="VJZA01000014">
    <property type="protein sequence ID" value="TVT22931.1"/>
    <property type="molecule type" value="Genomic_DNA"/>
</dbReference>
<feature type="binding site" evidence="4 6">
    <location>
        <position position="61"/>
    </location>
    <ligand>
        <name>substrate</name>
    </ligand>
</feature>
<keyword evidence="3 4" id="KW-0413">Isomerase</keyword>
<comment type="pathway">
    <text evidence="4 8">Carbohydrate degradation; glycolysis; pyruvate from D-glyceraldehyde 3-phosphate: step 3/5.</text>
</comment>
<feature type="binding site" evidence="4 6">
    <location>
        <begin position="169"/>
        <end position="170"/>
    </location>
    <ligand>
        <name>substrate</name>
    </ligand>
</feature>
<dbReference type="InterPro" id="IPR029033">
    <property type="entry name" value="His_PPase_superfam"/>
</dbReference>
<feature type="binding site" evidence="4 6">
    <location>
        <begin position="115"/>
        <end position="116"/>
    </location>
    <ligand>
        <name>substrate</name>
    </ligand>
</feature>
<dbReference type="HAMAP" id="MF_01039">
    <property type="entry name" value="PGAM_GpmA"/>
    <property type="match status" value="1"/>
</dbReference>
<dbReference type="RefSeq" id="WP_144637405.1">
    <property type="nucleotide sequence ID" value="NZ_BNAX01000001.1"/>
</dbReference>
<feature type="binding site" evidence="4 6">
    <location>
        <begin position="9"/>
        <end position="16"/>
    </location>
    <ligand>
        <name>substrate</name>
    </ligand>
</feature>
<dbReference type="SUPFAM" id="SSF53254">
    <property type="entry name" value="Phosphoglycerate mutase-like"/>
    <property type="match status" value="1"/>
</dbReference>
<feature type="active site" description="Proton donor/acceptor" evidence="4 5">
    <location>
        <position position="88"/>
    </location>
</feature>
<dbReference type="NCBIfam" id="TIGR01258">
    <property type="entry name" value="pgm_1"/>
    <property type="match status" value="2"/>
</dbReference>
<evidence type="ECO:0000256" key="6">
    <source>
        <dbReference type="PIRSR" id="PIRSR613078-2"/>
    </source>
</evidence>
<dbReference type="UniPathway" id="UPA00109">
    <property type="reaction ID" value="UER00186"/>
</dbReference>
<comment type="caution">
    <text evidence="4">Lacks conserved residue(s) required for the propagation of feature annotation.</text>
</comment>
<feature type="site" description="Transition state stabilizer" evidence="4 7">
    <location>
        <position position="168"/>
    </location>
</feature>
<dbReference type="InterPro" id="IPR001345">
    <property type="entry name" value="PG/BPGM_mutase_AS"/>
</dbReference>
<evidence type="ECO:0000313" key="9">
    <source>
        <dbReference type="EMBL" id="TVT22931.1"/>
    </source>
</evidence>
<comment type="catalytic activity">
    <reaction evidence="4 8">
        <text>(2R)-2-phosphoglycerate = (2R)-3-phosphoglycerate</text>
        <dbReference type="Rhea" id="RHEA:15901"/>
        <dbReference type="ChEBI" id="CHEBI:58272"/>
        <dbReference type="ChEBI" id="CHEBI:58289"/>
        <dbReference type="EC" id="5.4.2.11"/>
    </reaction>
</comment>
<evidence type="ECO:0000256" key="1">
    <source>
        <dbReference type="ARBA" id="ARBA00006717"/>
    </source>
</evidence>
<comment type="function">
    <text evidence="4 8">Catalyzes the interconversion of 2-phosphoglycerate and 3-phosphoglycerate.</text>
</comment>
<accession>A0A558AF93</accession>
<dbReference type="SMART" id="SM00855">
    <property type="entry name" value="PGAM"/>
    <property type="match status" value="1"/>
</dbReference>
<dbReference type="EC" id="5.4.2.11" evidence="4 8"/>
<dbReference type="Proteomes" id="UP000318578">
    <property type="component" value="Unassembled WGS sequence"/>
</dbReference>
<sequence length="235" mass="25556">MPRTLVLLRHGQSTANADDTFAGWLDVPLTERGRWEARNAGKLLAGHGLLPDVVHTSLLHRAIDTAELVLSALGRENCPVRRSRRLNERHYGLLQGRSRKAVRAEFGDEAYRLWRRSYDVAPPPGEPATPGGPRTEALSDVRARVAPYWAGRLAPDVRAGRVTLVVAHGNSLRALCMLLDGLGPDEVSRLNVPTGVPLRYDFDDELEPVPRGGTYLDPDLAAAGVAEVLAQGGGR</sequence>
<keyword evidence="10" id="KW-1185">Reference proteome</keyword>
<dbReference type="CDD" id="cd07067">
    <property type="entry name" value="HP_PGM_like"/>
    <property type="match status" value="1"/>
</dbReference>
<feature type="active site" description="Tele-phosphohistidine intermediate" evidence="4 5">
    <location>
        <position position="10"/>
    </location>
</feature>
<gene>
    <name evidence="4" type="primary">gpmA</name>
    <name evidence="9" type="ORF">FNH06_11315</name>
</gene>
<evidence type="ECO:0000256" key="2">
    <source>
        <dbReference type="ARBA" id="ARBA00023152"/>
    </source>
</evidence>
<evidence type="ECO:0000256" key="8">
    <source>
        <dbReference type="RuleBase" id="RU004512"/>
    </source>
</evidence>
<feature type="binding site" evidence="4 6">
    <location>
        <begin position="88"/>
        <end position="91"/>
    </location>
    <ligand>
        <name>substrate</name>
    </ligand>
</feature>
<keyword evidence="4" id="KW-0312">Gluconeogenesis</keyword>
<name>A0A558AF93_9PSEU</name>
<dbReference type="PANTHER" id="PTHR11931">
    <property type="entry name" value="PHOSPHOGLYCERATE MUTASE"/>
    <property type="match status" value="1"/>
</dbReference>
<keyword evidence="2 4" id="KW-0324">Glycolysis</keyword>
<dbReference type="OrthoDB" id="9781415at2"/>
<evidence type="ECO:0000256" key="5">
    <source>
        <dbReference type="PIRSR" id="PIRSR613078-1"/>
    </source>
</evidence>
<evidence type="ECO:0000313" key="10">
    <source>
        <dbReference type="Proteomes" id="UP000318578"/>
    </source>
</evidence>
<dbReference type="AlphaFoldDB" id="A0A558AF93"/>
<evidence type="ECO:0000256" key="7">
    <source>
        <dbReference type="PIRSR" id="PIRSR613078-3"/>
    </source>
</evidence>
<dbReference type="InterPro" id="IPR005952">
    <property type="entry name" value="Phosphogly_mut1"/>
</dbReference>
<proteinExistence type="inferred from homology"/>
<dbReference type="InterPro" id="IPR013078">
    <property type="entry name" value="His_Pase_superF_clade-1"/>
</dbReference>
<dbReference type="GO" id="GO:0006096">
    <property type="term" value="P:glycolytic process"/>
    <property type="evidence" value="ECO:0007669"/>
    <property type="project" value="UniProtKB-UniRule"/>
</dbReference>
<dbReference type="GO" id="GO:0006094">
    <property type="term" value="P:gluconeogenesis"/>
    <property type="evidence" value="ECO:0007669"/>
    <property type="project" value="UniProtKB-UniRule"/>
</dbReference>
<reference evidence="9 10" key="1">
    <citation type="submission" date="2019-07" db="EMBL/GenBank/DDBJ databases">
        <title>New species of Amycolatopsis and Streptomyces.</title>
        <authorList>
            <person name="Duangmal K."/>
            <person name="Teo W.F.A."/>
            <person name="Lipun K."/>
        </authorList>
    </citation>
    <scope>NUCLEOTIDE SEQUENCE [LARGE SCALE GENOMIC DNA]</scope>
    <source>
        <strain evidence="9 10">JCM 30562</strain>
    </source>
</reference>
<dbReference type="Pfam" id="PF00300">
    <property type="entry name" value="His_Phos_1"/>
    <property type="match status" value="1"/>
</dbReference>
<comment type="caution">
    <text evidence="9">The sequence shown here is derived from an EMBL/GenBank/DDBJ whole genome shotgun (WGS) entry which is preliminary data.</text>
</comment>
<evidence type="ECO:0000256" key="3">
    <source>
        <dbReference type="ARBA" id="ARBA00023235"/>
    </source>
</evidence>
<dbReference type="Gene3D" id="3.40.50.1240">
    <property type="entry name" value="Phosphoglycerate mutase-like"/>
    <property type="match status" value="1"/>
</dbReference>
<evidence type="ECO:0000256" key="4">
    <source>
        <dbReference type="HAMAP-Rule" id="MF_01039"/>
    </source>
</evidence>
<protein>
    <recommendedName>
        <fullName evidence="4 8">2,3-bisphosphoglycerate-dependent phosphoglycerate mutase</fullName>
        <shortName evidence="4">BPG-dependent PGAM</shortName>
        <shortName evidence="4">PGAM</shortName>
        <shortName evidence="4">Phosphoglyceromutase</shortName>
        <shortName evidence="4">dPGM</shortName>
        <ecNumber evidence="4 8">5.4.2.11</ecNumber>
    </recommendedName>
</protein>